<keyword evidence="3" id="KW-1185">Reference proteome</keyword>
<dbReference type="EMBL" id="RAWE01000187">
    <property type="protein sequence ID" value="RKG97158.1"/>
    <property type="molecule type" value="Genomic_DNA"/>
</dbReference>
<sequence length="303" mass="33100">MPSCLFVALPVLLWSTHVLAAPRVEKDVGEGPLRLEVEAENTGARPIHIGPGVSTTLLFDTDIQQDQVSLESRAQFARVSTGSSVLVLVPSSELQQGETLKLSIPFKDAGSALPARLSLTLVVDSGSVDRHVEVYRRARSAESYRQEVQQLRTELERLRQERGSPAGGAREQSVFRGLLLSTTDFPGITVQRGTKGVFECLDRCSLLIEKGSTYSSGIRRAVKLSLRAADKKPWTIGRAVLVDRQGKKWEALPPAQSGPISAEAAATLALEFEMNNLELGAYQLNVSDVDGKRTMQWKGFTFP</sequence>
<gene>
    <name evidence="2" type="ORF">D7X32_33625</name>
</gene>
<dbReference type="AlphaFoldDB" id="A0A3A8JQ86"/>
<organism evidence="2 3">
    <name type="scientific">Corallococcus carmarthensis</name>
    <dbReference type="NCBI Taxonomy" id="2316728"/>
    <lineage>
        <taxon>Bacteria</taxon>
        <taxon>Pseudomonadati</taxon>
        <taxon>Myxococcota</taxon>
        <taxon>Myxococcia</taxon>
        <taxon>Myxococcales</taxon>
        <taxon>Cystobacterineae</taxon>
        <taxon>Myxococcaceae</taxon>
        <taxon>Corallococcus</taxon>
    </lineage>
</organism>
<reference evidence="3" key="1">
    <citation type="submission" date="2018-09" db="EMBL/GenBank/DDBJ databases">
        <authorList>
            <person name="Livingstone P.G."/>
            <person name="Whitworth D.E."/>
        </authorList>
    </citation>
    <scope>NUCLEOTIDE SEQUENCE [LARGE SCALE GENOMIC DNA]</scope>
    <source>
        <strain evidence="3">CA043D</strain>
    </source>
</reference>
<evidence type="ECO:0000313" key="3">
    <source>
        <dbReference type="Proteomes" id="UP000268313"/>
    </source>
</evidence>
<dbReference type="NCBIfam" id="TIGR02268">
    <property type="entry name" value="Myxococcus xanthus paralogous family TIGR02268"/>
    <property type="match status" value="1"/>
</dbReference>
<dbReference type="Proteomes" id="UP000268313">
    <property type="component" value="Unassembled WGS sequence"/>
</dbReference>
<dbReference type="OrthoDB" id="5510436at2"/>
<name>A0A3A8JQ86_9BACT</name>
<proteinExistence type="predicted"/>
<dbReference type="InterPro" id="IPR011754">
    <property type="entry name" value="Mxa_paralog_2268"/>
</dbReference>
<evidence type="ECO:0000313" key="2">
    <source>
        <dbReference type="EMBL" id="RKG97158.1"/>
    </source>
</evidence>
<protein>
    <submittedName>
        <fullName evidence="2">DUF2381 family protein</fullName>
    </submittedName>
</protein>
<evidence type="ECO:0000256" key="1">
    <source>
        <dbReference type="SAM" id="SignalP"/>
    </source>
</evidence>
<comment type="caution">
    <text evidence="2">The sequence shown here is derived from an EMBL/GenBank/DDBJ whole genome shotgun (WGS) entry which is preliminary data.</text>
</comment>
<accession>A0A3A8JQ86</accession>
<feature type="signal peptide" evidence="1">
    <location>
        <begin position="1"/>
        <end position="20"/>
    </location>
</feature>
<dbReference type="RefSeq" id="WP_120606664.1">
    <property type="nucleotide sequence ID" value="NZ_RAWE01000187.1"/>
</dbReference>
<keyword evidence="1" id="KW-0732">Signal</keyword>
<dbReference type="Pfam" id="PF09544">
    <property type="entry name" value="DUF2381"/>
    <property type="match status" value="1"/>
</dbReference>
<feature type="chain" id="PRO_5017374364" evidence="1">
    <location>
        <begin position="21"/>
        <end position="303"/>
    </location>
</feature>